<feature type="transmembrane region" description="Helical" evidence="1">
    <location>
        <begin position="222"/>
        <end position="240"/>
    </location>
</feature>
<reference evidence="3 4" key="1">
    <citation type="submission" date="2019-03" db="EMBL/GenBank/DDBJ databases">
        <title>Genomic Encyclopedia of Type Strains, Phase IV (KMG-IV): sequencing the most valuable type-strain genomes for metagenomic binning, comparative biology and taxonomic classification.</title>
        <authorList>
            <person name="Goeker M."/>
        </authorList>
    </citation>
    <scope>NUCLEOTIDE SEQUENCE [LARGE SCALE GENOMIC DNA]</scope>
    <source>
        <strain evidence="3 4">DSM 11901</strain>
    </source>
</reference>
<dbReference type="AlphaFoldDB" id="A0A4R6RCJ6"/>
<organism evidence="3 4">
    <name type="scientific">Aquabacterium commune</name>
    <dbReference type="NCBI Taxonomy" id="70586"/>
    <lineage>
        <taxon>Bacteria</taxon>
        <taxon>Pseudomonadati</taxon>
        <taxon>Pseudomonadota</taxon>
        <taxon>Betaproteobacteria</taxon>
        <taxon>Burkholderiales</taxon>
        <taxon>Aquabacterium</taxon>
    </lineage>
</organism>
<feature type="transmembrane region" description="Helical" evidence="1">
    <location>
        <begin position="252"/>
        <end position="271"/>
    </location>
</feature>
<dbReference type="Proteomes" id="UP000294593">
    <property type="component" value="Unassembled WGS sequence"/>
</dbReference>
<dbReference type="EMBL" id="SNXW01000004">
    <property type="protein sequence ID" value="TDP83842.1"/>
    <property type="molecule type" value="Genomic_DNA"/>
</dbReference>
<keyword evidence="1" id="KW-1133">Transmembrane helix</keyword>
<dbReference type="Pfam" id="PF01578">
    <property type="entry name" value="Cytochrom_C_asm"/>
    <property type="match status" value="1"/>
</dbReference>
<accession>A0A4R6RCJ6</accession>
<evidence type="ECO:0000313" key="3">
    <source>
        <dbReference type="EMBL" id="TDP83842.1"/>
    </source>
</evidence>
<keyword evidence="4" id="KW-1185">Reference proteome</keyword>
<evidence type="ECO:0000259" key="2">
    <source>
        <dbReference type="Pfam" id="PF01578"/>
    </source>
</evidence>
<feature type="transmembrane region" description="Helical" evidence="1">
    <location>
        <begin position="6"/>
        <end position="25"/>
    </location>
</feature>
<feature type="domain" description="Cytochrome c assembly protein" evidence="2">
    <location>
        <begin position="96"/>
        <end position="274"/>
    </location>
</feature>
<keyword evidence="1" id="KW-0472">Membrane</keyword>
<dbReference type="InterPro" id="IPR052372">
    <property type="entry name" value="YpjD/HemX"/>
</dbReference>
<protein>
    <submittedName>
        <fullName evidence="3">ABC-type uncharacterized transport system permease subunit</fullName>
    </submittedName>
</protein>
<feature type="transmembrane region" description="Helical" evidence="1">
    <location>
        <begin position="130"/>
        <end position="152"/>
    </location>
</feature>
<name>A0A4R6RCJ6_9BURK</name>
<dbReference type="RefSeq" id="WP_133608635.1">
    <property type="nucleotide sequence ID" value="NZ_SNXW01000004.1"/>
</dbReference>
<dbReference type="GO" id="GO:0020037">
    <property type="term" value="F:heme binding"/>
    <property type="evidence" value="ECO:0007669"/>
    <property type="project" value="InterPro"/>
</dbReference>
<dbReference type="PANTHER" id="PTHR38034:SF1">
    <property type="entry name" value="INNER MEMBRANE PROTEIN YPJD"/>
    <property type="match status" value="1"/>
</dbReference>
<dbReference type="InterPro" id="IPR002541">
    <property type="entry name" value="Cyt_c_assembly"/>
</dbReference>
<feature type="transmembrane region" description="Helical" evidence="1">
    <location>
        <begin position="37"/>
        <end position="57"/>
    </location>
</feature>
<dbReference type="OrthoDB" id="9780793at2"/>
<dbReference type="PANTHER" id="PTHR38034">
    <property type="entry name" value="INNER MEMBRANE PROTEIN YPJD"/>
    <property type="match status" value="1"/>
</dbReference>
<proteinExistence type="predicted"/>
<feature type="transmembrane region" description="Helical" evidence="1">
    <location>
        <begin position="191"/>
        <end position="216"/>
    </location>
</feature>
<comment type="caution">
    <text evidence="3">The sequence shown here is derived from an EMBL/GenBank/DDBJ whole genome shotgun (WGS) entry which is preliminary data.</text>
</comment>
<feature type="transmembrane region" description="Helical" evidence="1">
    <location>
        <begin position="69"/>
        <end position="87"/>
    </location>
</feature>
<dbReference type="GO" id="GO:0017004">
    <property type="term" value="P:cytochrome complex assembly"/>
    <property type="evidence" value="ECO:0007669"/>
    <property type="project" value="InterPro"/>
</dbReference>
<feature type="transmembrane region" description="Helical" evidence="1">
    <location>
        <begin position="99"/>
        <end position="115"/>
    </location>
</feature>
<sequence>MILSPTFWPSGVAVVAYALATLWPARSEDAGTVDRAIPGALLLGWLAQGLAIALDVLSLDSPLPGARFGFAPALSVTAWLVLAVYAIESRRLGLPGLRRSLALLCIGAVVLAWRFPGQAYANAGSAWAPLHWLTGFASYGLIGAALLHAALLQHAERRLRAGSGTASGQIPSGVRPKGQALGMPLLRLESLTLRFVGAGFAMLSLTLLLGAAFAPWRWDHKTVFSVLSWGVFATLLVGRARFGWRGRQAIRWLVAGSTLLLLAYVGSRFVLEVILHRPVVA</sequence>
<gene>
    <name evidence="3" type="ORF">EV672_104223</name>
</gene>
<evidence type="ECO:0000256" key="1">
    <source>
        <dbReference type="SAM" id="Phobius"/>
    </source>
</evidence>
<evidence type="ECO:0000313" key="4">
    <source>
        <dbReference type="Proteomes" id="UP000294593"/>
    </source>
</evidence>
<keyword evidence="1" id="KW-0812">Transmembrane</keyword>